<gene>
    <name evidence="1" type="ORF">LCGC14_1002180</name>
</gene>
<reference evidence="1" key="1">
    <citation type="journal article" date="2015" name="Nature">
        <title>Complex archaea that bridge the gap between prokaryotes and eukaryotes.</title>
        <authorList>
            <person name="Spang A."/>
            <person name="Saw J.H."/>
            <person name="Jorgensen S.L."/>
            <person name="Zaremba-Niedzwiedzka K."/>
            <person name="Martijn J."/>
            <person name="Lind A.E."/>
            <person name="van Eijk R."/>
            <person name="Schleper C."/>
            <person name="Guy L."/>
            <person name="Ettema T.J."/>
        </authorList>
    </citation>
    <scope>NUCLEOTIDE SEQUENCE</scope>
</reference>
<dbReference type="Gene3D" id="3.60.15.10">
    <property type="entry name" value="Ribonuclease Z/Hydroxyacylglutathione hydrolase-like"/>
    <property type="match status" value="1"/>
</dbReference>
<dbReference type="EMBL" id="LAZR01003878">
    <property type="protein sequence ID" value="KKN13847.1"/>
    <property type="molecule type" value="Genomic_DNA"/>
</dbReference>
<dbReference type="SUPFAM" id="SSF56281">
    <property type="entry name" value="Metallo-hydrolase/oxidoreductase"/>
    <property type="match status" value="1"/>
</dbReference>
<protein>
    <recommendedName>
        <fullName evidence="2">Metallo-beta-lactamase domain-containing protein</fullName>
    </recommendedName>
</protein>
<proteinExistence type="predicted"/>
<dbReference type="InterPro" id="IPR036866">
    <property type="entry name" value="RibonucZ/Hydroxyglut_hydro"/>
</dbReference>
<dbReference type="AlphaFoldDB" id="A0A0F9NP75"/>
<accession>A0A0F9NP75</accession>
<comment type="caution">
    <text evidence="1">The sequence shown here is derived from an EMBL/GenBank/DDBJ whole genome shotgun (WGS) entry which is preliminary data.</text>
</comment>
<name>A0A0F9NP75_9ZZZZ</name>
<organism evidence="1">
    <name type="scientific">marine sediment metagenome</name>
    <dbReference type="NCBI Taxonomy" id="412755"/>
    <lineage>
        <taxon>unclassified sequences</taxon>
        <taxon>metagenomes</taxon>
        <taxon>ecological metagenomes</taxon>
    </lineage>
</organism>
<evidence type="ECO:0008006" key="2">
    <source>
        <dbReference type="Google" id="ProtNLM"/>
    </source>
</evidence>
<sequence length="161" mass="18706">MPGYYGDVGIKIYSPIPPVKKSYKENEHSLVSFLVYKGCKILLSGDNGPSSWQYLLDNHYFRDDLRNVDIFLASHHGRKSGFYDQIFKFFTPKLTIISDGHSQETSITDIYNSHTEGWYIQNQKKERKCLTTRYDGAIVLKIGNKYNSNLNIKVWTNINHF</sequence>
<evidence type="ECO:0000313" key="1">
    <source>
        <dbReference type="EMBL" id="KKN13847.1"/>
    </source>
</evidence>